<sequence>MMKQLSIFLPLFVFIAVQSCIGKDFIDDEVSPEVRILNPVDQIAVSETYQFNATYFNRVGQAEITNISWSSSVESVATIDANGLLTGISEGQTIIKAIVLLNNNSSVEAETTVTIVMGDVQQNTTTKSGSIATTSSYELTGDFTLQTIENTTNLRLSLANNYKASTSLPGLYVYLTNNPNSIASARSLGAVSVFEGAHSYTIENVGINDFSYLLYWCEPFGVKVGGGNIND</sequence>
<gene>
    <name evidence="2" type="ORF">ACFO5O_11515</name>
</gene>
<dbReference type="InterPro" id="IPR019545">
    <property type="entry name" value="DM13_domain"/>
</dbReference>
<name>A0ABV9N645_9FLAO</name>
<dbReference type="EMBL" id="JBHSGP010000014">
    <property type="protein sequence ID" value="MFC4722954.1"/>
    <property type="molecule type" value="Genomic_DNA"/>
</dbReference>
<evidence type="ECO:0000259" key="1">
    <source>
        <dbReference type="PROSITE" id="PS51549"/>
    </source>
</evidence>
<protein>
    <submittedName>
        <fullName evidence="2">Ig-like domain-containing protein</fullName>
    </submittedName>
</protein>
<dbReference type="Pfam" id="PF02368">
    <property type="entry name" value="Big_2"/>
    <property type="match status" value="1"/>
</dbReference>
<accession>A0ABV9N645</accession>
<keyword evidence="3" id="KW-1185">Reference proteome</keyword>
<evidence type="ECO:0000313" key="3">
    <source>
        <dbReference type="Proteomes" id="UP001595953"/>
    </source>
</evidence>
<dbReference type="Proteomes" id="UP001595953">
    <property type="component" value="Unassembled WGS sequence"/>
</dbReference>
<proteinExistence type="predicted"/>
<dbReference type="SUPFAM" id="SSF49373">
    <property type="entry name" value="Invasin/intimin cell-adhesion fragments"/>
    <property type="match status" value="1"/>
</dbReference>
<evidence type="ECO:0000313" key="2">
    <source>
        <dbReference type="EMBL" id="MFC4722954.1"/>
    </source>
</evidence>
<feature type="domain" description="DM13" evidence="1">
    <location>
        <begin position="129"/>
        <end position="230"/>
    </location>
</feature>
<comment type="caution">
    <text evidence="2">The sequence shown here is derived from an EMBL/GenBank/DDBJ whole genome shotgun (WGS) entry which is preliminary data.</text>
</comment>
<reference evidence="3" key="1">
    <citation type="journal article" date="2019" name="Int. J. Syst. Evol. Microbiol.">
        <title>The Global Catalogue of Microorganisms (GCM) 10K type strain sequencing project: providing services to taxonomists for standard genome sequencing and annotation.</title>
        <authorList>
            <consortium name="The Broad Institute Genomics Platform"/>
            <consortium name="The Broad Institute Genome Sequencing Center for Infectious Disease"/>
            <person name="Wu L."/>
            <person name="Ma J."/>
        </authorList>
    </citation>
    <scope>NUCLEOTIDE SEQUENCE [LARGE SCALE GENOMIC DNA]</scope>
    <source>
        <strain evidence="3">CCUG 63682</strain>
    </source>
</reference>
<dbReference type="InterPro" id="IPR008964">
    <property type="entry name" value="Invasin/intimin_cell_adhesion"/>
</dbReference>
<dbReference type="PROSITE" id="PS51549">
    <property type="entry name" value="DM13"/>
    <property type="match status" value="1"/>
</dbReference>
<dbReference type="RefSeq" id="WP_387963905.1">
    <property type="nucleotide sequence ID" value="NZ_JBHSGP010000014.1"/>
</dbReference>
<organism evidence="2 3">
    <name type="scientific">Geojedonia litorea</name>
    <dbReference type="NCBI Taxonomy" id="1268269"/>
    <lineage>
        <taxon>Bacteria</taxon>
        <taxon>Pseudomonadati</taxon>
        <taxon>Bacteroidota</taxon>
        <taxon>Flavobacteriia</taxon>
        <taxon>Flavobacteriales</taxon>
        <taxon>Flavobacteriaceae</taxon>
        <taxon>Geojedonia</taxon>
    </lineage>
</organism>
<dbReference type="PROSITE" id="PS51257">
    <property type="entry name" value="PROKAR_LIPOPROTEIN"/>
    <property type="match status" value="1"/>
</dbReference>
<dbReference type="Gene3D" id="2.60.40.1080">
    <property type="match status" value="1"/>
</dbReference>
<dbReference type="InterPro" id="IPR003343">
    <property type="entry name" value="Big_2"/>
</dbReference>